<gene>
    <name evidence="2" type="ORF">DC20_08890</name>
</gene>
<dbReference type="Proteomes" id="UP000061382">
    <property type="component" value="Chromosome"/>
</dbReference>
<dbReference type="EMBL" id="CP012643">
    <property type="protein sequence ID" value="ALI99070.1"/>
    <property type="molecule type" value="Genomic_DNA"/>
</dbReference>
<evidence type="ECO:0008006" key="4">
    <source>
        <dbReference type="Google" id="ProtNLM"/>
    </source>
</evidence>
<feature type="transmembrane region" description="Helical" evidence="1">
    <location>
        <begin position="51"/>
        <end position="84"/>
    </location>
</feature>
<evidence type="ECO:0000256" key="1">
    <source>
        <dbReference type="SAM" id="Phobius"/>
    </source>
</evidence>
<dbReference type="STRING" id="512763.DC20_08890"/>
<dbReference type="AlphaFoldDB" id="A0A0P0CRI5"/>
<organism evidence="2 3">
    <name type="scientific">Rufibacter tibetensis</name>
    <dbReference type="NCBI Taxonomy" id="512763"/>
    <lineage>
        <taxon>Bacteria</taxon>
        <taxon>Pseudomonadati</taxon>
        <taxon>Bacteroidota</taxon>
        <taxon>Cytophagia</taxon>
        <taxon>Cytophagales</taxon>
        <taxon>Hymenobacteraceae</taxon>
        <taxon>Rufibacter</taxon>
    </lineage>
</organism>
<evidence type="ECO:0000313" key="3">
    <source>
        <dbReference type="Proteomes" id="UP000061382"/>
    </source>
</evidence>
<keyword evidence="1" id="KW-1133">Transmembrane helix</keyword>
<evidence type="ECO:0000313" key="2">
    <source>
        <dbReference type="EMBL" id="ALI99070.1"/>
    </source>
</evidence>
<protein>
    <recommendedName>
        <fullName evidence="4">YcxB-like protein domain-containing protein</fullName>
    </recommendedName>
</protein>
<keyword evidence="1" id="KW-0812">Transmembrane</keyword>
<name>A0A0P0CRI5_9BACT</name>
<proteinExistence type="predicted"/>
<dbReference type="OrthoDB" id="1352552at2"/>
<accession>A0A0P0CRI5</accession>
<dbReference type="KEGG" id="rti:DC20_08890"/>
<reference evidence="2 3" key="1">
    <citation type="submission" date="2015-08" db="EMBL/GenBank/DDBJ databases">
        <title>Complete genome sequence of Rufibacter tibetensis strain 1351t, a radiation-resistant bacterium from tibet plateau.</title>
        <authorList>
            <person name="Dai J."/>
        </authorList>
    </citation>
    <scope>NUCLEOTIDE SEQUENCE [LARGE SCALE GENOMIC DNA]</scope>
    <source>
        <strain evidence="2 3">1351</strain>
    </source>
</reference>
<keyword evidence="1" id="KW-0472">Membrane</keyword>
<sequence>MQQPNQRGGQRVQQQQPFNPLAIRTKKNQLDKNDYAKMALVQVWKKEWWRALIPLVLFSLPAAFAFSWWWVAGAVIVTVLYVLVRSAQVMGVTQMEQSNVLFERVMFEIDQRQILMKRNDREGMALQWEMIDRVATTKDAYQMYLKGPAADQLPKGWKGWVAKNFNVPVFLHLPFKIFNNPNDIKLMESLLRRKNLIPA</sequence>
<keyword evidence="3" id="KW-1185">Reference proteome</keyword>
<dbReference type="RefSeq" id="WP_062543509.1">
    <property type="nucleotide sequence ID" value="NZ_CP012643.1"/>
</dbReference>
<dbReference type="PATRIC" id="fig|512763.3.peg.1958"/>